<name>A0A510Y4F9_MARHA</name>
<dbReference type="GO" id="GO:0000976">
    <property type="term" value="F:transcription cis-regulatory region binding"/>
    <property type="evidence" value="ECO:0007669"/>
    <property type="project" value="TreeGrafter"/>
</dbReference>
<accession>A0A510Y4F9</accession>
<protein>
    <submittedName>
        <fullName evidence="6">HTH-type transcriptional regulator CzcR</fullName>
    </submittedName>
</protein>
<keyword evidence="3" id="KW-0238">DNA-binding</keyword>
<dbReference type="OrthoDB" id="9803735at2"/>
<dbReference type="Pfam" id="PF03466">
    <property type="entry name" value="LysR_substrate"/>
    <property type="match status" value="1"/>
</dbReference>
<evidence type="ECO:0000259" key="5">
    <source>
        <dbReference type="PROSITE" id="PS50931"/>
    </source>
</evidence>
<organism evidence="6 7">
    <name type="scientific">Marinococcus halophilus</name>
    <dbReference type="NCBI Taxonomy" id="1371"/>
    <lineage>
        <taxon>Bacteria</taxon>
        <taxon>Bacillati</taxon>
        <taxon>Bacillota</taxon>
        <taxon>Bacilli</taxon>
        <taxon>Bacillales</taxon>
        <taxon>Bacillaceae</taxon>
        <taxon>Marinococcus</taxon>
    </lineage>
</organism>
<dbReference type="Gene3D" id="1.10.10.10">
    <property type="entry name" value="Winged helix-like DNA-binding domain superfamily/Winged helix DNA-binding domain"/>
    <property type="match status" value="1"/>
</dbReference>
<dbReference type="EMBL" id="BJUN01000005">
    <property type="protein sequence ID" value="GEK58212.1"/>
    <property type="molecule type" value="Genomic_DNA"/>
</dbReference>
<evidence type="ECO:0000256" key="4">
    <source>
        <dbReference type="ARBA" id="ARBA00023163"/>
    </source>
</evidence>
<dbReference type="GO" id="GO:0003700">
    <property type="term" value="F:DNA-binding transcription factor activity"/>
    <property type="evidence" value="ECO:0007669"/>
    <property type="project" value="InterPro"/>
</dbReference>
<comment type="similarity">
    <text evidence="1">Belongs to the LysR transcriptional regulatory family.</text>
</comment>
<dbReference type="Gene3D" id="3.40.190.290">
    <property type="match status" value="1"/>
</dbReference>
<keyword evidence="2" id="KW-0805">Transcription regulation</keyword>
<sequence length="291" mass="32770">MNIQTLQLFRALAHEQNISRVANKWNYVQSNVTGHLQRLEHELGVPLFHRHSRGLTLTPQGTYVLACVEDMLNSWEHLQDTISDSSLPYEPLVLGSINSMAATHLPALMSSLHQALPSIDVSLRYGITEELIQQVLQHECQGAFVTGPVRHPALHQHIFSTETLTLVSNPLVLPLGSLQDVHQQTVLVLEPGCMFRERLLQMIHQEGVIPKQVITFSNLESLLGHVRAGMGIALLSERYVHSFQDDYIACTPVPPEHARVDISFIYSPASEQHRSFQTFQDILHESLRSSF</sequence>
<evidence type="ECO:0000313" key="7">
    <source>
        <dbReference type="Proteomes" id="UP000321051"/>
    </source>
</evidence>
<dbReference type="SUPFAM" id="SSF53850">
    <property type="entry name" value="Periplasmic binding protein-like II"/>
    <property type="match status" value="1"/>
</dbReference>
<dbReference type="AlphaFoldDB" id="A0A510Y4F9"/>
<dbReference type="PANTHER" id="PTHR30126">
    <property type="entry name" value="HTH-TYPE TRANSCRIPTIONAL REGULATOR"/>
    <property type="match status" value="1"/>
</dbReference>
<dbReference type="InterPro" id="IPR005119">
    <property type="entry name" value="LysR_subst-bd"/>
</dbReference>
<evidence type="ECO:0000256" key="3">
    <source>
        <dbReference type="ARBA" id="ARBA00023125"/>
    </source>
</evidence>
<keyword evidence="7" id="KW-1185">Reference proteome</keyword>
<dbReference type="InterPro" id="IPR036388">
    <property type="entry name" value="WH-like_DNA-bd_sf"/>
</dbReference>
<dbReference type="RefSeq" id="WP_079476329.1">
    <property type="nucleotide sequence ID" value="NZ_BJUN01000005.1"/>
</dbReference>
<comment type="caution">
    <text evidence="6">The sequence shown here is derived from an EMBL/GenBank/DDBJ whole genome shotgun (WGS) entry which is preliminary data.</text>
</comment>
<dbReference type="PANTHER" id="PTHR30126:SF40">
    <property type="entry name" value="HTH-TYPE TRANSCRIPTIONAL REGULATOR GLTR"/>
    <property type="match status" value="1"/>
</dbReference>
<evidence type="ECO:0000313" key="6">
    <source>
        <dbReference type="EMBL" id="GEK58212.1"/>
    </source>
</evidence>
<dbReference type="InterPro" id="IPR000847">
    <property type="entry name" value="LysR_HTH_N"/>
</dbReference>
<dbReference type="PROSITE" id="PS50931">
    <property type="entry name" value="HTH_LYSR"/>
    <property type="match status" value="1"/>
</dbReference>
<dbReference type="STRING" id="1371.GCA_900166605_02622"/>
<evidence type="ECO:0000256" key="1">
    <source>
        <dbReference type="ARBA" id="ARBA00009437"/>
    </source>
</evidence>
<keyword evidence="4" id="KW-0804">Transcription</keyword>
<feature type="domain" description="HTH lysR-type" evidence="5">
    <location>
        <begin position="1"/>
        <end position="58"/>
    </location>
</feature>
<dbReference type="SUPFAM" id="SSF46785">
    <property type="entry name" value="Winged helix' DNA-binding domain"/>
    <property type="match status" value="1"/>
</dbReference>
<dbReference type="Pfam" id="PF00126">
    <property type="entry name" value="HTH_1"/>
    <property type="match status" value="1"/>
</dbReference>
<gene>
    <name evidence="6" type="primary">czcR</name>
    <name evidence="6" type="ORF">MHA01_11170</name>
</gene>
<dbReference type="InterPro" id="IPR036390">
    <property type="entry name" value="WH_DNA-bd_sf"/>
</dbReference>
<evidence type="ECO:0000256" key="2">
    <source>
        <dbReference type="ARBA" id="ARBA00023015"/>
    </source>
</evidence>
<reference evidence="6 7" key="1">
    <citation type="submission" date="2019-07" db="EMBL/GenBank/DDBJ databases">
        <title>Whole genome shotgun sequence of Marinococcus halophilus NBRC 102359.</title>
        <authorList>
            <person name="Hosoyama A."/>
            <person name="Uohara A."/>
            <person name="Ohji S."/>
            <person name="Ichikawa N."/>
        </authorList>
    </citation>
    <scope>NUCLEOTIDE SEQUENCE [LARGE SCALE GENOMIC DNA]</scope>
    <source>
        <strain evidence="6 7">NBRC 102359</strain>
    </source>
</reference>
<dbReference type="Proteomes" id="UP000321051">
    <property type="component" value="Unassembled WGS sequence"/>
</dbReference>
<proteinExistence type="inferred from homology"/>